<evidence type="ECO:0000256" key="3">
    <source>
        <dbReference type="ARBA" id="ARBA00023274"/>
    </source>
</evidence>
<accession>A0A0K0DZ45</accession>
<dbReference type="GO" id="GO:0003735">
    <property type="term" value="F:structural constituent of ribosome"/>
    <property type="evidence" value="ECO:0007669"/>
    <property type="project" value="InterPro"/>
</dbReference>
<dbReference type="Pfam" id="PF00380">
    <property type="entry name" value="Ribosomal_S9"/>
    <property type="match status" value="1"/>
</dbReference>
<organism evidence="5">
    <name type="scientific">Strongyloides stercoralis</name>
    <name type="common">Threadworm</name>
    <dbReference type="NCBI Taxonomy" id="6248"/>
    <lineage>
        <taxon>Eukaryota</taxon>
        <taxon>Metazoa</taxon>
        <taxon>Ecdysozoa</taxon>
        <taxon>Nematoda</taxon>
        <taxon>Chromadorea</taxon>
        <taxon>Rhabditida</taxon>
        <taxon>Tylenchina</taxon>
        <taxon>Panagrolaimomorpha</taxon>
        <taxon>Strongyloidoidea</taxon>
        <taxon>Strongyloididae</taxon>
        <taxon>Strongyloides</taxon>
    </lineage>
</organism>
<keyword evidence="2" id="KW-0689">Ribosomal protein</keyword>
<dbReference type="InterPro" id="IPR020568">
    <property type="entry name" value="Ribosomal_Su5_D2-typ_SF"/>
</dbReference>
<keyword evidence="3" id="KW-0687">Ribonucleoprotein</keyword>
<dbReference type="InterPro" id="IPR014721">
    <property type="entry name" value="Ribsml_uS5_D2-typ_fold_subgr"/>
</dbReference>
<dbReference type="InterPro" id="IPR000754">
    <property type="entry name" value="Ribosomal_uS9"/>
</dbReference>
<sequence>MFGSYSKQFLCKYGRHFYRPTNLLCTAVKATEEISSDSSNSSTVPYNANDEFAQSIKLKSIGKALNTYITYANENSRLMAKEKAEFELGKRHLANIMGLDPNTMTQDDIDRSIEYLFPSGLHDKNARPVMKSPEILLPKFHKLDFDEEGRPSNSLFFTLRPKFYKLLSDIGEKTKKLMKYLGKEGDSKGTSVILVGSKWFSKDKLSKHLGEVLSDELYANWVMAFDYLASLPNSSFEEEFIMGFRDSIASNNKQNTVFGTYIPKVSIDNTTKKRYVTVKTRCKATEAVATIREAGTGKYYVNGHHYSCFRSLLARECLVAPLIVADVMGKIDIEAKTTGEGGLSALPRSVRHAVALGIAALYPEKKEKLQISGLLTTDPRKKERSKVNQPGARAKWIWKRR</sequence>
<keyword evidence="4" id="KW-1185">Reference proteome</keyword>
<dbReference type="GO" id="GO:0005763">
    <property type="term" value="C:mitochondrial small ribosomal subunit"/>
    <property type="evidence" value="ECO:0007669"/>
    <property type="project" value="TreeGrafter"/>
</dbReference>
<dbReference type="PANTHER" id="PTHR21569:SF1">
    <property type="entry name" value="SMALL RIBOSOMAL SUBUNIT PROTEIN US9M"/>
    <property type="match status" value="1"/>
</dbReference>
<evidence type="ECO:0000313" key="4">
    <source>
        <dbReference type="Proteomes" id="UP000035681"/>
    </source>
</evidence>
<dbReference type="Gene3D" id="3.30.230.10">
    <property type="match status" value="1"/>
</dbReference>
<evidence type="ECO:0000313" key="5">
    <source>
        <dbReference type="WBParaSite" id="SSTP_0000250900.1"/>
    </source>
</evidence>
<dbReference type="Proteomes" id="UP000035681">
    <property type="component" value="Unplaced"/>
</dbReference>
<dbReference type="WBParaSite" id="TCONS_00010292.p1">
    <property type="protein sequence ID" value="TCONS_00010292.p1"/>
    <property type="gene ID" value="XLOC_007992"/>
</dbReference>
<dbReference type="SUPFAM" id="SSF54211">
    <property type="entry name" value="Ribosomal protein S5 domain 2-like"/>
    <property type="match status" value="1"/>
</dbReference>
<name>A0A0K0DZ45_STRER</name>
<reference evidence="5" key="1">
    <citation type="submission" date="2015-08" db="UniProtKB">
        <authorList>
            <consortium name="WormBaseParasite"/>
        </authorList>
    </citation>
    <scope>IDENTIFICATION</scope>
</reference>
<dbReference type="PANTHER" id="PTHR21569">
    <property type="entry name" value="RIBOSOMAL PROTEIN S9"/>
    <property type="match status" value="1"/>
</dbReference>
<dbReference type="GO" id="GO:0006412">
    <property type="term" value="P:translation"/>
    <property type="evidence" value="ECO:0007669"/>
    <property type="project" value="InterPro"/>
</dbReference>
<comment type="similarity">
    <text evidence="1">Belongs to the universal ribosomal protein uS9 family.</text>
</comment>
<evidence type="ECO:0000256" key="2">
    <source>
        <dbReference type="ARBA" id="ARBA00022980"/>
    </source>
</evidence>
<dbReference type="WBParaSite" id="SSTP_0000250900.1">
    <property type="protein sequence ID" value="SSTP_0000250900.1"/>
    <property type="gene ID" value="SSTP_0000250900"/>
</dbReference>
<protein>
    <submittedName>
        <fullName evidence="5 6">Ribosomal protein S9</fullName>
    </submittedName>
</protein>
<evidence type="ECO:0000313" key="6">
    <source>
        <dbReference type="WBParaSite" id="TCONS_00010292.p1"/>
    </source>
</evidence>
<dbReference type="AlphaFoldDB" id="A0A0K0DZ45"/>
<evidence type="ECO:0000256" key="1">
    <source>
        <dbReference type="ARBA" id="ARBA00005251"/>
    </source>
</evidence>
<dbReference type="STRING" id="6248.A0A0K0DZ45"/>
<dbReference type="GO" id="GO:0003723">
    <property type="term" value="F:RNA binding"/>
    <property type="evidence" value="ECO:0007669"/>
    <property type="project" value="TreeGrafter"/>
</dbReference>
<proteinExistence type="inferred from homology"/>